<sequence length="199" mass="23108">LTPLQRQRYGSGVNPVRGVSKKGNPFNRWKNNTVPYTLSGQYSAEQKRIIRESFVTLEKVACFRFTERTNEPDFLAIVPLDGCYSYVGKVGGRQVLSLAPDCVADYIVWHEVMHAIGFEHEHQRPDRDDFIRVEYSNVEVGQLANFEKLSSHEVDYREQYDYKSIMHYDSLAFGRKDRRSRRRLATMVPLRVGLCFPPL</sequence>
<dbReference type="CDD" id="cd04280">
    <property type="entry name" value="ZnMc_astacin_like"/>
    <property type="match status" value="1"/>
</dbReference>
<keyword evidence="2 3" id="KW-0862">Zinc</keyword>
<proteinExistence type="predicted"/>
<keyword evidence="2 3" id="KW-0378">Hydrolase</keyword>
<dbReference type="InterPro" id="IPR006026">
    <property type="entry name" value="Peptidase_Metallo"/>
</dbReference>
<keyword evidence="6" id="KW-1185">Reference proteome</keyword>
<evidence type="ECO:0000313" key="5">
    <source>
        <dbReference type="EMBL" id="KHJ79996.1"/>
    </source>
</evidence>
<dbReference type="EMBL" id="KN602308">
    <property type="protein sequence ID" value="KHJ79996.1"/>
    <property type="molecule type" value="Genomic_DNA"/>
</dbReference>
<feature type="binding site" evidence="2">
    <location>
        <position position="110"/>
    </location>
    <ligand>
        <name>Zn(2+)</name>
        <dbReference type="ChEBI" id="CHEBI:29105"/>
        <note>catalytic</note>
    </ligand>
</feature>
<keyword evidence="1" id="KW-1015">Disulfide bond</keyword>
<dbReference type="EC" id="3.4.24.-" evidence="3"/>
<name>A0A0B1S7X2_OESDE</name>
<evidence type="ECO:0000256" key="1">
    <source>
        <dbReference type="ARBA" id="ARBA00023157"/>
    </source>
</evidence>
<dbReference type="GO" id="GO:0006508">
    <property type="term" value="P:proteolysis"/>
    <property type="evidence" value="ECO:0007669"/>
    <property type="project" value="UniProtKB-KW"/>
</dbReference>
<gene>
    <name evidence="5" type="ORF">OESDEN_20339</name>
</gene>
<keyword evidence="2 3" id="KW-0479">Metal-binding</keyword>
<dbReference type="SUPFAM" id="SSF55486">
    <property type="entry name" value="Metalloproteases ('zincins'), catalytic domain"/>
    <property type="match status" value="1"/>
</dbReference>
<feature type="domain" description="Peptidase M12A" evidence="4">
    <location>
        <begin position="14"/>
        <end position="199"/>
    </location>
</feature>
<evidence type="ECO:0000256" key="2">
    <source>
        <dbReference type="PROSITE-ProRule" id="PRU01211"/>
    </source>
</evidence>
<dbReference type="PROSITE" id="PS51864">
    <property type="entry name" value="ASTACIN"/>
    <property type="match status" value="1"/>
</dbReference>
<comment type="caution">
    <text evidence="2">Lacks conserved residue(s) required for the propagation of feature annotation.</text>
</comment>
<feature type="binding site" evidence="2">
    <location>
        <position position="120"/>
    </location>
    <ligand>
        <name>Zn(2+)</name>
        <dbReference type="ChEBI" id="CHEBI:29105"/>
        <note>catalytic</note>
    </ligand>
</feature>
<dbReference type="InterPro" id="IPR024079">
    <property type="entry name" value="MetalloPept_cat_dom_sf"/>
</dbReference>
<reference evidence="5 6" key="1">
    <citation type="submission" date="2014-03" db="EMBL/GenBank/DDBJ databases">
        <title>Draft genome of the hookworm Oesophagostomum dentatum.</title>
        <authorList>
            <person name="Mitreva M."/>
        </authorList>
    </citation>
    <scope>NUCLEOTIDE SEQUENCE [LARGE SCALE GENOMIC DNA]</scope>
    <source>
        <strain evidence="5 6">OD-Hann</strain>
    </source>
</reference>
<dbReference type="OrthoDB" id="291007at2759"/>
<dbReference type="InterPro" id="IPR034035">
    <property type="entry name" value="Astacin-like_dom"/>
</dbReference>
<organism evidence="5 6">
    <name type="scientific">Oesophagostomum dentatum</name>
    <name type="common">Nodular worm</name>
    <dbReference type="NCBI Taxonomy" id="61180"/>
    <lineage>
        <taxon>Eukaryota</taxon>
        <taxon>Metazoa</taxon>
        <taxon>Ecdysozoa</taxon>
        <taxon>Nematoda</taxon>
        <taxon>Chromadorea</taxon>
        <taxon>Rhabditida</taxon>
        <taxon>Rhabditina</taxon>
        <taxon>Rhabditomorpha</taxon>
        <taxon>Strongyloidea</taxon>
        <taxon>Strongylidae</taxon>
        <taxon>Oesophagostomum</taxon>
    </lineage>
</organism>
<comment type="cofactor">
    <cofactor evidence="2 3">
        <name>Zn(2+)</name>
        <dbReference type="ChEBI" id="CHEBI:29105"/>
    </cofactor>
    <text evidence="2 3">Binds 1 zinc ion per subunit.</text>
</comment>
<dbReference type="GO" id="GO:0008270">
    <property type="term" value="F:zinc ion binding"/>
    <property type="evidence" value="ECO:0007669"/>
    <property type="project" value="UniProtKB-UniRule"/>
</dbReference>
<evidence type="ECO:0000256" key="3">
    <source>
        <dbReference type="RuleBase" id="RU361183"/>
    </source>
</evidence>
<dbReference type="InterPro" id="IPR001506">
    <property type="entry name" value="Peptidase_M12A"/>
</dbReference>
<dbReference type="Pfam" id="PF01400">
    <property type="entry name" value="Astacin"/>
    <property type="match status" value="1"/>
</dbReference>
<keyword evidence="2 3" id="KW-0482">Metalloprotease</keyword>
<protein>
    <recommendedName>
        <fullName evidence="3">Metalloendopeptidase</fullName>
        <ecNumber evidence="3">3.4.24.-</ecNumber>
    </recommendedName>
</protein>
<dbReference type="GO" id="GO:0004222">
    <property type="term" value="F:metalloendopeptidase activity"/>
    <property type="evidence" value="ECO:0007669"/>
    <property type="project" value="UniProtKB-UniRule"/>
</dbReference>
<dbReference type="Gene3D" id="3.40.390.10">
    <property type="entry name" value="Collagenase (Catalytic Domain)"/>
    <property type="match status" value="1"/>
</dbReference>
<feature type="binding site" evidence="2">
    <location>
        <position position="114"/>
    </location>
    <ligand>
        <name>Zn(2+)</name>
        <dbReference type="ChEBI" id="CHEBI:29105"/>
        <note>catalytic</note>
    </ligand>
</feature>
<accession>A0A0B1S7X2</accession>
<dbReference type="MEROPS" id="M12.A20"/>
<evidence type="ECO:0000259" key="4">
    <source>
        <dbReference type="PROSITE" id="PS51864"/>
    </source>
</evidence>
<dbReference type="PANTHER" id="PTHR10127">
    <property type="entry name" value="DISCOIDIN, CUB, EGF, LAMININ , AND ZINC METALLOPROTEASE DOMAIN CONTAINING"/>
    <property type="match status" value="1"/>
</dbReference>
<dbReference type="PANTHER" id="PTHR10127:SF852">
    <property type="entry name" value="ZINC METALLOPROTEINASE NAS-12"/>
    <property type="match status" value="1"/>
</dbReference>
<dbReference type="Proteomes" id="UP000053660">
    <property type="component" value="Unassembled WGS sequence"/>
</dbReference>
<dbReference type="SMART" id="SM00235">
    <property type="entry name" value="ZnMc"/>
    <property type="match status" value="1"/>
</dbReference>
<feature type="active site" evidence="2">
    <location>
        <position position="111"/>
    </location>
</feature>
<keyword evidence="2 3" id="KW-0645">Protease</keyword>
<feature type="non-terminal residue" evidence="5">
    <location>
        <position position="1"/>
    </location>
</feature>
<dbReference type="AlphaFoldDB" id="A0A0B1S7X2"/>
<dbReference type="PRINTS" id="PR00480">
    <property type="entry name" value="ASTACIN"/>
</dbReference>
<evidence type="ECO:0000313" key="6">
    <source>
        <dbReference type="Proteomes" id="UP000053660"/>
    </source>
</evidence>